<dbReference type="Proteomes" id="UP001174691">
    <property type="component" value="Unassembled WGS sequence"/>
</dbReference>
<dbReference type="InterPro" id="IPR029063">
    <property type="entry name" value="SAM-dependent_MTases_sf"/>
</dbReference>
<dbReference type="PANTHER" id="PTHR43619">
    <property type="entry name" value="S-ADENOSYL-L-METHIONINE-DEPENDENT METHYLTRANSFERASE YKTD-RELATED"/>
    <property type="match status" value="1"/>
</dbReference>
<protein>
    <submittedName>
        <fullName evidence="3">S-adenosyl-L-methionine-dependent methyltransferase</fullName>
    </submittedName>
</protein>
<evidence type="ECO:0000313" key="3">
    <source>
        <dbReference type="EMBL" id="KAJ9130533.1"/>
    </source>
</evidence>
<dbReference type="InterPro" id="IPR007213">
    <property type="entry name" value="Ppm1/Ppm2/Tcmp"/>
</dbReference>
<dbReference type="SUPFAM" id="SSF53335">
    <property type="entry name" value="S-adenosyl-L-methionine-dependent methyltransferases"/>
    <property type="match status" value="1"/>
</dbReference>
<accession>A0AA38VGE3</accession>
<dbReference type="AlphaFoldDB" id="A0AA38VGE3"/>
<dbReference type="GO" id="GO:0032259">
    <property type="term" value="P:methylation"/>
    <property type="evidence" value="ECO:0007669"/>
    <property type="project" value="UniProtKB-KW"/>
</dbReference>
<keyword evidence="1 3" id="KW-0489">Methyltransferase</keyword>
<gene>
    <name evidence="3" type="ORF">NKR19_g9853</name>
</gene>
<organism evidence="3 4">
    <name type="scientific">Coniochaeta hoffmannii</name>
    <dbReference type="NCBI Taxonomy" id="91930"/>
    <lineage>
        <taxon>Eukaryota</taxon>
        <taxon>Fungi</taxon>
        <taxon>Dikarya</taxon>
        <taxon>Ascomycota</taxon>
        <taxon>Pezizomycotina</taxon>
        <taxon>Sordariomycetes</taxon>
        <taxon>Sordariomycetidae</taxon>
        <taxon>Coniochaetales</taxon>
        <taxon>Coniochaetaceae</taxon>
        <taxon>Coniochaeta</taxon>
    </lineage>
</organism>
<keyword evidence="4" id="KW-1185">Reference proteome</keyword>
<proteinExistence type="predicted"/>
<name>A0AA38VGE3_9PEZI</name>
<evidence type="ECO:0000313" key="4">
    <source>
        <dbReference type="Proteomes" id="UP001174691"/>
    </source>
</evidence>
<dbReference type="EMBL" id="JANBVN010000265">
    <property type="protein sequence ID" value="KAJ9130533.1"/>
    <property type="molecule type" value="Genomic_DNA"/>
</dbReference>
<evidence type="ECO:0000256" key="1">
    <source>
        <dbReference type="ARBA" id="ARBA00022603"/>
    </source>
</evidence>
<dbReference type="PANTHER" id="PTHR43619:SF2">
    <property type="entry name" value="S-ADENOSYL-L-METHIONINE-DEPENDENT METHYLTRANSFERASES SUPERFAMILY PROTEIN"/>
    <property type="match status" value="1"/>
</dbReference>
<dbReference type="Pfam" id="PF04072">
    <property type="entry name" value="LCM"/>
    <property type="match status" value="1"/>
</dbReference>
<dbReference type="GO" id="GO:0008168">
    <property type="term" value="F:methyltransferase activity"/>
    <property type="evidence" value="ECO:0007669"/>
    <property type="project" value="UniProtKB-KW"/>
</dbReference>
<dbReference type="InterPro" id="IPR016874">
    <property type="entry name" value="TcmP-like"/>
</dbReference>
<sequence>MTEPPPVPDSSKSKIALTGTAATLLLSLACRVDDCHQPEPISNDKWAGYVAEQIDYDFNSIGISPITRDAICFRSACFDAWTREFLDQNKDRELTVLHIACGLDARAHRVGFGANVRWIDLDLPDVVELRRKLLPEPAGDYKLIAGSALDESVIASIPNDRPTAVVIEGLMYYIEEAQVHDLIRSLCTRFPSGELIFDAMNPLVVTIHRWTRRFANLVSGTWMERQGTGFVSGIGDPVAVEKLHPGLKLRSSIPWIRLQVKNPSLGQWVASWLAMLPVMQFTGYNLRYTFES</sequence>
<keyword evidence="2" id="KW-0808">Transferase</keyword>
<dbReference type="Gene3D" id="3.40.50.150">
    <property type="entry name" value="Vaccinia Virus protein VP39"/>
    <property type="match status" value="1"/>
</dbReference>
<dbReference type="PIRSF" id="PIRSF028177">
    <property type="entry name" value="Polyketide_synth_Omtfrase_TcmP"/>
    <property type="match status" value="1"/>
</dbReference>
<evidence type="ECO:0000256" key="2">
    <source>
        <dbReference type="ARBA" id="ARBA00022679"/>
    </source>
</evidence>
<comment type="caution">
    <text evidence="3">The sequence shown here is derived from an EMBL/GenBank/DDBJ whole genome shotgun (WGS) entry which is preliminary data.</text>
</comment>
<reference evidence="3" key="1">
    <citation type="submission" date="2022-07" db="EMBL/GenBank/DDBJ databases">
        <title>Fungi with potential for degradation of polypropylene.</title>
        <authorList>
            <person name="Gostincar C."/>
        </authorList>
    </citation>
    <scope>NUCLEOTIDE SEQUENCE</scope>
    <source>
        <strain evidence="3">EXF-13287</strain>
    </source>
</reference>